<evidence type="ECO:0000256" key="9">
    <source>
        <dbReference type="SAM" id="Phobius"/>
    </source>
</evidence>
<dbReference type="Proteomes" id="UP000184447">
    <property type="component" value="Unassembled WGS sequence"/>
</dbReference>
<evidence type="ECO:0000259" key="10">
    <source>
        <dbReference type="Pfam" id="PF26410"/>
    </source>
</evidence>
<dbReference type="NCBIfam" id="TIGR01167">
    <property type="entry name" value="LPXTG_anchor"/>
    <property type="match status" value="1"/>
</dbReference>
<dbReference type="InterPro" id="IPR045053">
    <property type="entry name" value="MAN-like"/>
</dbReference>
<feature type="transmembrane region" description="Helical" evidence="9">
    <location>
        <begin position="791"/>
        <end position="811"/>
    </location>
</feature>
<name>A0A1M5UAV9_9CLOT</name>
<keyword evidence="6" id="KW-0378">Hydrolase</keyword>
<dbReference type="PANTHER" id="PTHR31451">
    <property type="match status" value="1"/>
</dbReference>
<keyword evidence="7" id="KW-0326">Glycosidase</keyword>
<feature type="region of interest" description="Disordered" evidence="8">
    <location>
        <begin position="747"/>
        <end position="786"/>
    </location>
</feature>
<dbReference type="SUPFAM" id="SSF51445">
    <property type="entry name" value="(Trans)glycosidases"/>
    <property type="match status" value="1"/>
</dbReference>
<dbReference type="STRING" id="1121316.SAMN02745207_01681"/>
<accession>A0A1M5UAV9</accession>
<dbReference type="AlphaFoldDB" id="A0A1M5UAV9"/>
<comment type="catalytic activity">
    <reaction evidence="1">
        <text>Random hydrolysis of (1-&gt;4)-beta-D-mannosidic linkages in mannans, galactomannans and glucomannans.</text>
        <dbReference type="EC" id="3.2.1.78"/>
    </reaction>
</comment>
<gene>
    <name evidence="11" type="ORF">SAMN02745207_01681</name>
</gene>
<proteinExistence type="predicted"/>
<dbReference type="Gene3D" id="3.20.20.80">
    <property type="entry name" value="Glycosidases"/>
    <property type="match status" value="1"/>
</dbReference>
<keyword evidence="9" id="KW-0812">Transmembrane</keyword>
<dbReference type="InterPro" id="IPR017853">
    <property type="entry name" value="GH"/>
</dbReference>
<keyword evidence="12" id="KW-1185">Reference proteome</keyword>
<evidence type="ECO:0000256" key="6">
    <source>
        <dbReference type="ARBA" id="ARBA00022801"/>
    </source>
</evidence>
<evidence type="ECO:0000256" key="5">
    <source>
        <dbReference type="ARBA" id="ARBA00022729"/>
    </source>
</evidence>
<evidence type="ECO:0000256" key="2">
    <source>
        <dbReference type="ARBA" id="ARBA00004613"/>
    </source>
</evidence>
<keyword evidence="9" id="KW-0472">Membrane</keyword>
<dbReference type="GO" id="GO:0005576">
    <property type="term" value="C:extracellular region"/>
    <property type="evidence" value="ECO:0007669"/>
    <property type="project" value="UniProtKB-SubCell"/>
</dbReference>
<organism evidence="11 12">
    <name type="scientific">Clostridium grantii DSM 8605</name>
    <dbReference type="NCBI Taxonomy" id="1121316"/>
    <lineage>
        <taxon>Bacteria</taxon>
        <taxon>Bacillati</taxon>
        <taxon>Bacillota</taxon>
        <taxon>Clostridia</taxon>
        <taxon>Eubacteriales</taxon>
        <taxon>Clostridiaceae</taxon>
        <taxon>Clostridium</taxon>
    </lineage>
</organism>
<dbReference type="EC" id="3.2.1.78" evidence="3"/>
<keyword evidence="9" id="KW-1133">Transmembrane helix</keyword>
<dbReference type="PANTHER" id="PTHR31451:SF39">
    <property type="entry name" value="MANNAN ENDO-1,4-BETA-MANNOSIDASE 1"/>
    <property type="match status" value="1"/>
</dbReference>
<evidence type="ECO:0000256" key="8">
    <source>
        <dbReference type="SAM" id="MobiDB-lite"/>
    </source>
</evidence>
<dbReference type="Pfam" id="PF26410">
    <property type="entry name" value="GH5_mannosidase"/>
    <property type="match status" value="1"/>
</dbReference>
<feature type="compositionally biased region" description="Basic and acidic residues" evidence="8">
    <location>
        <begin position="753"/>
        <end position="773"/>
    </location>
</feature>
<evidence type="ECO:0000313" key="11">
    <source>
        <dbReference type="EMBL" id="SHH60107.1"/>
    </source>
</evidence>
<dbReference type="GO" id="GO:0016985">
    <property type="term" value="F:mannan endo-1,4-beta-mannosidase activity"/>
    <property type="evidence" value="ECO:0007669"/>
    <property type="project" value="TreeGrafter"/>
</dbReference>
<evidence type="ECO:0000256" key="7">
    <source>
        <dbReference type="ARBA" id="ARBA00023295"/>
    </source>
</evidence>
<evidence type="ECO:0000256" key="3">
    <source>
        <dbReference type="ARBA" id="ARBA00012706"/>
    </source>
</evidence>
<keyword evidence="4" id="KW-0964">Secreted</keyword>
<protein>
    <recommendedName>
        <fullName evidence="3">mannan endo-1,4-beta-mannosidase</fullName>
        <ecNumber evidence="3">3.2.1.78</ecNumber>
    </recommendedName>
</protein>
<comment type="subcellular location">
    <subcellularLocation>
        <location evidence="2">Secreted</location>
    </subcellularLocation>
</comment>
<feature type="domain" description="Glycoside hydrolase family 5" evidence="10">
    <location>
        <begin position="218"/>
        <end position="531"/>
    </location>
</feature>
<keyword evidence="5" id="KW-0732">Signal</keyword>
<evidence type="ECO:0000256" key="4">
    <source>
        <dbReference type="ARBA" id="ARBA00022525"/>
    </source>
</evidence>
<evidence type="ECO:0000313" key="12">
    <source>
        <dbReference type="Proteomes" id="UP000184447"/>
    </source>
</evidence>
<sequence length="818" mass="93423">MTMDEKENNIYKCDLQTLNEEEGPLSYDVIVLGKTGAKSKATSEIIVNNTGIKIDIISPLFGEIIKGEATVSAEVKDLNKNVESVELLVGDLIVPMNLENSKYVTKLDTSKLADGVYSLFIKAISNEDKAIYSFTDILIDNGTVKVQGVVKHNSTDFELNGKPYYYSGWNIYKFPFAEDMKLSIPEKSVSWTNSGEKVEIIMPKDTTFTYKQYLDISMMEAKKNGLDVVRTWGFNSDVNQTYSFYNKDESGVWEFNEDQFKRFDEIMDSASKFGVRVIVVFENYWDAYGGIQATTNYLGLDNKLKFYTDPSAKQLFKDYIANFVKRTNTVNGIKYETDPTLFAWELMNEPRIDYKHRGDNNYPDSYYNGELLKEWTKEMAGYVKSLDSSHMVSLGSEGHGQMVDGKPYVYDKEGYGNDPVGNVMSIDEIDFVTFHPYFNEDWLKYNIPHAKELIQQIVKESQKYKKPIVMEGWGQKKKFGLKDFKGVESGNIDEDSNWTKLRDAWNKIMLAEFRRAGGNGTMIWQFSTFGRIDQDFDVTTLMPAEQVVEDKNLVDILNKESQLLMNLNKVKYNDILLQQKGYAAEAEYYGWITSKDGNFKPEETIKVKDITYAMKKMNVNVPAIKAVNQNESITRAELAEMIFKDLKMIKVEKPTEKDERGIVIEDMRFNDLSKVTTNQVDAIQAMYTAGMFENTLQFRVEEKVTRIELAKLLTAIYDYIYYYGAEPDDGKEPVSNIENIENTTVDTEEKAEDVENTKVDTEEKTGSIEKSVSDTETETETETKLPKTGSIGYGDIILIGVILVGVGVVLFKRKELYK</sequence>
<dbReference type="InterPro" id="IPR001547">
    <property type="entry name" value="Glyco_hydro_5"/>
</dbReference>
<dbReference type="EMBL" id="FQXM01000007">
    <property type="protein sequence ID" value="SHH60107.1"/>
    <property type="molecule type" value="Genomic_DNA"/>
</dbReference>
<evidence type="ECO:0000256" key="1">
    <source>
        <dbReference type="ARBA" id="ARBA00001678"/>
    </source>
</evidence>
<reference evidence="11 12" key="1">
    <citation type="submission" date="2016-11" db="EMBL/GenBank/DDBJ databases">
        <authorList>
            <person name="Jaros S."/>
            <person name="Januszkiewicz K."/>
            <person name="Wedrychowicz H."/>
        </authorList>
    </citation>
    <scope>NUCLEOTIDE SEQUENCE [LARGE SCALE GENOMIC DNA]</scope>
    <source>
        <strain evidence="11 12">DSM 8605</strain>
    </source>
</reference>